<proteinExistence type="predicted"/>
<sequence>MSKIDGSGQSVPHTQFESTKPPANEGPSDSAQQKKYLSTEKPLSGPRKKSILSRGVKLPPSEGKLQPADLGMMLKFFGDGDLVGAQKSMERFITDLNQLDKLISTLPKNQSENAKKLLAAHAGQLTAADIVNTLIDPEVSLEEQFEQISGYMSQLGTSESPVRIIARIRADEYLSDSGLGQELLPDMAKRMEQECLFTLSQQANTLGLKLQEGELTFDQQKVLAQQLREMHIEMSAFKSQ</sequence>
<evidence type="ECO:0000256" key="1">
    <source>
        <dbReference type="SAM" id="MobiDB-lite"/>
    </source>
</evidence>
<reference evidence="2 3" key="1">
    <citation type="submission" date="2014-06" db="EMBL/GenBank/DDBJ databases">
        <title>Whole Genome Sequences of Three Symbiotic Endozoicomonas Bacteria.</title>
        <authorList>
            <person name="Neave M.J."/>
            <person name="Apprill A."/>
            <person name="Voolstra C.R."/>
        </authorList>
    </citation>
    <scope>NUCLEOTIDE SEQUENCE [LARGE SCALE GENOMIC DNA]</scope>
    <source>
        <strain evidence="2 3">DSM 25634</strain>
    </source>
</reference>
<name>A0A081NKC4_9GAMM</name>
<accession>A0A081NKC4</accession>
<organism evidence="2 3">
    <name type="scientific">Endozoicomonas numazuensis</name>
    <dbReference type="NCBI Taxonomy" id="1137799"/>
    <lineage>
        <taxon>Bacteria</taxon>
        <taxon>Pseudomonadati</taxon>
        <taxon>Pseudomonadota</taxon>
        <taxon>Gammaproteobacteria</taxon>
        <taxon>Oceanospirillales</taxon>
        <taxon>Endozoicomonadaceae</taxon>
        <taxon>Endozoicomonas</taxon>
    </lineage>
</organism>
<feature type="region of interest" description="Disordered" evidence="1">
    <location>
        <begin position="1"/>
        <end position="64"/>
    </location>
</feature>
<dbReference type="AlphaFoldDB" id="A0A081NKC4"/>
<dbReference type="EMBL" id="JOKH01000001">
    <property type="protein sequence ID" value="KEQ18897.1"/>
    <property type="molecule type" value="Genomic_DNA"/>
</dbReference>
<comment type="caution">
    <text evidence="2">The sequence shown here is derived from an EMBL/GenBank/DDBJ whole genome shotgun (WGS) entry which is preliminary data.</text>
</comment>
<feature type="compositionally biased region" description="Polar residues" evidence="1">
    <location>
        <begin position="27"/>
        <end position="36"/>
    </location>
</feature>
<gene>
    <name evidence="2" type="ORF">GZ78_02250</name>
</gene>
<dbReference type="Proteomes" id="UP000028073">
    <property type="component" value="Unassembled WGS sequence"/>
</dbReference>
<dbReference type="RefSeq" id="WP_034832374.1">
    <property type="nucleotide sequence ID" value="NZ_JOKH01000001.1"/>
</dbReference>
<keyword evidence="3" id="KW-1185">Reference proteome</keyword>
<evidence type="ECO:0000313" key="2">
    <source>
        <dbReference type="EMBL" id="KEQ18897.1"/>
    </source>
</evidence>
<protein>
    <submittedName>
        <fullName evidence="2">Uncharacterized protein</fullName>
    </submittedName>
</protein>
<evidence type="ECO:0000313" key="3">
    <source>
        <dbReference type="Proteomes" id="UP000028073"/>
    </source>
</evidence>
<dbReference type="OrthoDB" id="9822298at2"/>
<feature type="compositionally biased region" description="Polar residues" evidence="1">
    <location>
        <begin position="7"/>
        <end position="18"/>
    </location>
</feature>
<dbReference type="STRING" id="1137799.GZ78_02250"/>